<dbReference type="EMBL" id="BARU01003132">
    <property type="protein sequence ID" value="GAH20785.1"/>
    <property type="molecule type" value="Genomic_DNA"/>
</dbReference>
<sequence>MDEQQVAEVPQEASESLVLLEGFRDLVGERYGYFLGRKIKAKQ</sequence>
<name>X1EK82_9ZZZZ</name>
<organism evidence="1">
    <name type="scientific">marine sediment metagenome</name>
    <dbReference type="NCBI Taxonomy" id="412755"/>
    <lineage>
        <taxon>unclassified sequences</taxon>
        <taxon>metagenomes</taxon>
        <taxon>ecological metagenomes</taxon>
    </lineage>
</organism>
<reference evidence="1" key="1">
    <citation type="journal article" date="2014" name="Front. Microbiol.">
        <title>High frequency of phylogenetically diverse reductive dehalogenase-homologous genes in deep subseafloor sedimentary metagenomes.</title>
        <authorList>
            <person name="Kawai M."/>
            <person name="Futagami T."/>
            <person name="Toyoda A."/>
            <person name="Takaki Y."/>
            <person name="Nishi S."/>
            <person name="Hori S."/>
            <person name="Arai W."/>
            <person name="Tsubouchi T."/>
            <person name="Morono Y."/>
            <person name="Uchiyama I."/>
            <person name="Ito T."/>
            <person name="Fujiyama A."/>
            <person name="Inagaki F."/>
            <person name="Takami H."/>
        </authorList>
    </citation>
    <scope>NUCLEOTIDE SEQUENCE</scope>
    <source>
        <strain evidence="1">Expedition CK06-06</strain>
    </source>
</reference>
<comment type="caution">
    <text evidence="1">The sequence shown here is derived from an EMBL/GenBank/DDBJ whole genome shotgun (WGS) entry which is preliminary data.</text>
</comment>
<accession>X1EK82</accession>
<feature type="non-terminal residue" evidence="1">
    <location>
        <position position="43"/>
    </location>
</feature>
<dbReference type="AlphaFoldDB" id="X1EK82"/>
<evidence type="ECO:0000313" key="1">
    <source>
        <dbReference type="EMBL" id="GAH20785.1"/>
    </source>
</evidence>
<gene>
    <name evidence="1" type="ORF">S03H2_06953</name>
</gene>
<proteinExistence type="predicted"/>
<protein>
    <submittedName>
        <fullName evidence="1">Uncharacterized protein</fullName>
    </submittedName>
</protein>